<evidence type="ECO:0000256" key="1">
    <source>
        <dbReference type="SAM" id="Phobius"/>
    </source>
</evidence>
<keyword evidence="1" id="KW-0812">Transmembrane</keyword>
<sequence length="233" mass="24433">MTVGAPAVVFGIALTVVSSPAARGLVIAVWVALAVGVVLVAGGLWAWRVSELCDKAIKAHDDVPRKVESARLLLRPPVPQDAVALAATIDAEMIAGNGWTERTARVMVQAVRSGHPTPGLLVLEAWSDGALVGGATVHPSAGDASSRTLGWWIGPRHRRAGYASEAVAALVEAIHDAGVTTVEIGTSESNLAVQRICDRIGATEKDRRAQTLPNGSVVPAIWYEHRQVTADQP</sequence>
<dbReference type="Proteomes" id="UP000515512">
    <property type="component" value="Chromosome"/>
</dbReference>
<dbReference type="PROSITE" id="PS51186">
    <property type="entry name" value="GNAT"/>
    <property type="match status" value="1"/>
</dbReference>
<dbReference type="Gene3D" id="3.40.630.30">
    <property type="match status" value="1"/>
</dbReference>
<dbReference type="Pfam" id="PF13302">
    <property type="entry name" value="Acetyltransf_3"/>
    <property type="match status" value="1"/>
</dbReference>
<dbReference type="InterPro" id="IPR000182">
    <property type="entry name" value="GNAT_dom"/>
</dbReference>
<evidence type="ECO:0000259" key="2">
    <source>
        <dbReference type="PROSITE" id="PS51186"/>
    </source>
</evidence>
<feature type="domain" description="N-acetyltransferase" evidence="2">
    <location>
        <begin position="72"/>
        <end position="228"/>
    </location>
</feature>
<dbReference type="RefSeq" id="WP_181580377.1">
    <property type="nucleotide sequence ID" value="NZ_CP059399.1"/>
</dbReference>
<gene>
    <name evidence="3" type="ORF">H0264_28320</name>
</gene>
<dbReference type="CDD" id="cd04301">
    <property type="entry name" value="NAT_SF"/>
    <property type="match status" value="1"/>
</dbReference>
<proteinExistence type="predicted"/>
<evidence type="ECO:0000313" key="4">
    <source>
        <dbReference type="Proteomes" id="UP000515512"/>
    </source>
</evidence>
<dbReference type="PANTHER" id="PTHR43792">
    <property type="entry name" value="GNAT FAMILY, PUTATIVE (AFU_ORTHOLOGUE AFUA_3G00765)-RELATED-RELATED"/>
    <property type="match status" value="1"/>
</dbReference>
<keyword evidence="3" id="KW-0808">Transferase</keyword>
<dbReference type="KEGG" id="nhu:H0264_28320"/>
<reference evidence="3 4" key="1">
    <citation type="submission" date="2020-07" db="EMBL/GenBank/DDBJ databases">
        <authorList>
            <person name="Zhuang K."/>
            <person name="Ran Y."/>
        </authorList>
    </citation>
    <scope>NUCLEOTIDE SEQUENCE [LARGE SCALE GENOMIC DNA]</scope>
    <source>
        <strain evidence="3 4">WCH-YHL-001</strain>
    </source>
</reference>
<keyword evidence="1" id="KW-0472">Membrane</keyword>
<feature type="transmembrane region" description="Helical" evidence="1">
    <location>
        <begin position="28"/>
        <end position="47"/>
    </location>
</feature>
<dbReference type="GO" id="GO:0016747">
    <property type="term" value="F:acyltransferase activity, transferring groups other than amino-acyl groups"/>
    <property type="evidence" value="ECO:0007669"/>
    <property type="project" value="InterPro"/>
</dbReference>
<dbReference type="EMBL" id="CP059399">
    <property type="protein sequence ID" value="QLY29172.1"/>
    <property type="molecule type" value="Genomic_DNA"/>
</dbReference>
<organism evidence="3 4">
    <name type="scientific">Nocardia huaxiensis</name>
    <dbReference type="NCBI Taxonomy" id="2755382"/>
    <lineage>
        <taxon>Bacteria</taxon>
        <taxon>Bacillati</taxon>
        <taxon>Actinomycetota</taxon>
        <taxon>Actinomycetes</taxon>
        <taxon>Mycobacteriales</taxon>
        <taxon>Nocardiaceae</taxon>
        <taxon>Nocardia</taxon>
    </lineage>
</organism>
<dbReference type="SUPFAM" id="SSF55729">
    <property type="entry name" value="Acyl-CoA N-acyltransferases (Nat)"/>
    <property type="match status" value="1"/>
</dbReference>
<protein>
    <submittedName>
        <fullName evidence="3">GNAT family N-acetyltransferase</fullName>
    </submittedName>
</protein>
<evidence type="ECO:0000313" key="3">
    <source>
        <dbReference type="EMBL" id="QLY29172.1"/>
    </source>
</evidence>
<keyword evidence="4" id="KW-1185">Reference proteome</keyword>
<name>A0A7D6V711_9NOCA</name>
<dbReference type="PANTHER" id="PTHR43792:SF16">
    <property type="entry name" value="N-ACETYLTRANSFERASE DOMAIN-CONTAINING PROTEIN"/>
    <property type="match status" value="1"/>
</dbReference>
<keyword evidence="1" id="KW-1133">Transmembrane helix</keyword>
<accession>A0A7D6V711</accession>
<dbReference type="AlphaFoldDB" id="A0A7D6V711"/>
<dbReference type="InterPro" id="IPR051531">
    <property type="entry name" value="N-acetyltransferase"/>
</dbReference>
<dbReference type="InterPro" id="IPR016181">
    <property type="entry name" value="Acyl_CoA_acyltransferase"/>
</dbReference>